<dbReference type="AlphaFoldDB" id="A0A846QT78"/>
<keyword evidence="1" id="KW-0812">Transmembrane</keyword>
<accession>A0A846QT78</accession>
<sequence>MAGDLGILRRCETVGLDESRPLLVLGWVLFLAYLCAVLYVQHWNTADNAANFAEEGRPLLRNLDGYYYLRLAREMNEGVYAPVDELRGAPRPYPPPLLAALTAWVHNGVGGSYEAAAYELPPMLAMSLALLLMLAGRMLGNAWTGLVAAFAAFCAEHWMIRAGPGFFDTDCLNPSLVLAAGLFLYGFVSERGRARWWHFGFMALTWTVLAAWWHAWVAPAAVAAVAYALTGHLPVHRFERGVKLIIAAAAVACVGFLALYLGGVVDTGPRMLLSAADHLRLVAGMDASSMPDVGRSVQELGTADMQDAGAAILGGWGAVCLALVGLIHLSVRRPLFVLCLLPCMALGAVSVFSSRFYIFATPVLALGYGHLAVSAARLFRMPQLAAVPGLRDAMLALAFVALLAPGMVRCATRWVGPAVNAGDVQGIRALASEMPAGGWVWSWWDYGYMIQNYAGLPTVCDGGRTGPGLLFATAYPLAQDDPGTAARWMRFIARHGEGGMDILAEVLGGRSGVLALVDEVFADPQGAPQAFARRGIPWGDDLREFLFPDIAVGVFLNGRTLDMAYWWDYFGRRAPRGIDPTGRGFVIDRQPLAELVPDRAAGRVRYAGRGDVEVGGMVDVRDGQVAVTETGQPGPVFIAVHDEKFGYFVSRRLFDSVALRLLFRPESTRGHFRAVSVRPGHGGAWRVIGEAS</sequence>
<name>A0A846QT78_9BACT</name>
<dbReference type="RefSeq" id="WP_167941711.1">
    <property type="nucleotide sequence ID" value="NZ_JAATJA010000002.1"/>
</dbReference>
<organism evidence="4 5">
    <name type="scientific">Desulfobaculum xiamenense</name>
    <dbReference type="NCBI Taxonomy" id="995050"/>
    <lineage>
        <taxon>Bacteria</taxon>
        <taxon>Pseudomonadati</taxon>
        <taxon>Thermodesulfobacteriota</taxon>
        <taxon>Desulfovibrionia</taxon>
        <taxon>Desulfovibrionales</taxon>
        <taxon>Desulfovibrionaceae</taxon>
        <taxon>Desulfobaculum</taxon>
    </lineage>
</organism>
<dbReference type="EMBL" id="JAATJA010000002">
    <property type="protein sequence ID" value="NJB68665.1"/>
    <property type="molecule type" value="Genomic_DNA"/>
</dbReference>
<dbReference type="Pfam" id="PF21436">
    <property type="entry name" value="STT3-PglB_core"/>
    <property type="match status" value="1"/>
</dbReference>
<keyword evidence="1" id="KW-1133">Transmembrane helix</keyword>
<dbReference type="Proteomes" id="UP000580856">
    <property type="component" value="Unassembled WGS sequence"/>
</dbReference>
<dbReference type="Gene3D" id="3.40.1380.40">
    <property type="match status" value="1"/>
</dbReference>
<reference evidence="4 5" key="1">
    <citation type="submission" date="2020-03" db="EMBL/GenBank/DDBJ databases">
        <title>Genomic Encyclopedia of Type Strains, Phase IV (KMG-IV): sequencing the most valuable type-strain genomes for metagenomic binning, comparative biology and taxonomic classification.</title>
        <authorList>
            <person name="Goeker M."/>
        </authorList>
    </citation>
    <scope>NUCLEOTIDE SEQUENCE [LARGE SCALE GENOMIC DNA]</scope>
    <source>
        <strain evidence="4 5">DSM 24233</strain>
    </source>
</reference>
<evidence type="ECO:0008006" key="6">
    <source>
        <dbReference type="Google" id="ProtNLM"/>
    </source>
</evidence>
<feature type="transmembrane region" description="Helical" evidence="1">
    <location>
        <begin position="219"/>
        <end position="235"/>
    </location>
</feature>
<feature type="transmembrane region" description="Helical" evidence="1">
    <location>
        <begin position="21"/>
        <end position="40"/>
    </location>
</feature>
<feature type="transmembrane region" description="Helical" evidence="1">
    <location>
        <begin position="172"/>
        <end position="189"/>
    </location>
</feature>
<dbReference type="InterPro" id="IPR048307">
    <property type="entry name" value="STT3_N"/>
</dbReference>
<dbReference type="InterPro" id="IPR048999">
    <property type="entry name" value="STT3-PglB_core"/>
</dbReference>
<gene>
    <name evidence="4" type="ORF">GGQ74_002338</name>
</gene>
<evidence type="ECO:0000259" key="3">
    <source>
        <dbReference type="Pfam" id="PF21436"/>
    </source>
</evidence>
<protein>
    <recommendedName>
        <fullName evidence="6">Dolichyl-diphosphooligosaccharide--protein glycosyltransferase</fullName>
    </recommendedName>
</protein>
<evidence type="ECO:0000256" key="1">
    <source>
        <dbReference type="SAM" id="Phobius"/>
    </source>
</evidence>
<feature type="transmembrane region" description="Helical" evidence="1">
    <location>
        <begin position="308"/>
        <end position="327"/>
    </location>
</feature>
<keyword evidence="5" id="KW-1185">Reference proteome</keyword>
<comment type="caution">
    <text evidence="4">The sequence shown here is derived from an EMBL/GenBank/DDBJ whole genome shotgun (WGS) entry which is preliminary data.</text>
</comment>
<keyword evidence="1" id="KW-0472">Membrane</keyword>
<evidence type="ECO:0000313" key="4">
    <source>
        <dbReference type="EMBL" id="NJB68665.1"/>
    </source>
</evidence>
<dbReference type="UniPathway" id="UPA00378"/>
<feature type="domain" description="STT3/PglB/AglB core" evidence="3">
    <location>
        <begin position="439"/>
        <end position="492"/>
    </location>
</feature>
<evidence type="ECO:0000313" key="5">
    <source>
        <dbReference type="Proteomes" id="UP000580856"/>
    </source>
</evidence>
<feature type="transmembrane region" description="Helical" evidence="1">
    <location>
        <begin position="242"/>
        <end position="263"/>
    </location>
</feature>
<feature type="domain" description="Oligosaccharyl transferase STT3 N-terminal" evidence="2">
    <location>
        <begin position="52"/>
        <end position="271"/>
    </location>
</feature>
<proteinExistence type="predicted"/>
<feature type="transmembrane region" description="Helical" evidence="1">
    <location>
        <begin position="334"/>
        <end position="352"/>
    </location>
</feature>
<dbReference type="GO" id="GO:0016020">
    <property type="term" value="C:membrane"/>
    <property type="evidence" value="ECO:0007669"/>
    <property type="project" value="InterPro"/>
</dbReference>
<dbReference type="Pfam" id="PF02516">
    <property type="entry name" value="STT3"/>
    <property type="match status" value="1"/>
</dbReference>
<evidence type="ECO:0000259" key="2">
    <source>
        <dbReference type="Pfam" id="PF02516"/>
    </source>
</evidence>